<dbReference type="Gramene" id="AET4Gv20410900.9">
    <property type="protein sequence ID" value="AET4Gv20410900.9"/>
    <property type="gene ID" value="AET4Gv20410900"/>
</dbReference>
<dbReference type="EC" id="2.1.1.-" evidence="2"/>
<reference evidence="3" key="5">
    <citation type="journal article" date="2021" name="G3 (Bethesda)">
        <title>Aegilops tauschii genome assembly Aet v5.0 features greater sequence contiguity and improved annotation.</title>
        <authorList>
            <person name="Wang L."/>
            <person name="Zhu T."/>
            <person name="Rodriguez J.C."/>
            <person name="Deal K.R."/>
            <person name="Dubcovsky J."/>
            <person name="McGuire P.E."/>
            <person name="Lux T."/>
            <person name="Spannagl M."/>
            <person name="Mayer K.F.X."/>
            <person name="Baldrich P."/>
            <person name="Meyers B.C."/>
            <person name="Huo N."/>
            <person name="Gu Y.Q."/>
            <person name="Zhou H."/>
            <person name="Devos K.M."/>
            <person name="Bennetzen J.L."/>
            <person name="Unver T."/>
            <person name="Budak H."/>
            <person name="Gulick P.J."/>
            <person name="Galiba G."/>
            <person name="Kalapos B."/>
            <person name="Nelson D.R."/>
            <person name="Li P."/>
            <person name="You F.M."/>
            <person name="Luo M.C."/>
            <person name="Dvorak J."/>
        </authorList>
    </citation>
    <scope>NUCLEOTIDE SEQUENCE [LARGE SCALE GENOMIC DNA]</scope>
    <source>
        <strain evidence="3">cv. AL8/78</strain>
    </source>
</reference>
<reference evidence="3" key="4">
    <citation type="submission" date="2019-03" db="UniProtKB">
        <authorList>
            <consortium name="EnsemblPlants"/>
        </authorList>
    </citation>
    <scope>IDENTIFICATION</scope>
</reference>
<dbReference type="PANTHER" id="PTHR10108">
    <property type="entry name" value="SAM-DEPENDENT METHYLTRANSFERASE"/>
    <property type="match status" value="1"/>
</dbReference>
<dbReference type="Gramene" id="AET4Gv20410900.4">
    <property type="protein sequence ID" value="AET4Gv20410900.4"/>
    <property type="gene ID" value="AET4Gv20410900"/>
</dbReference>
<keyword evidence="2" id="KW-0812">Transmembrane</keyword>
<sequence length="65" mass="7341">MRSLAMKLGVTVRRNVNNMNAFFGGPMVAIASDIVWVMNIVPDKKKLWSLGVIYDMGLIGVYHDW</sequence>
<dbReference type="EnsemblPlants" id="AET4Gv20410900.3">
    <property type="protein sequence ID" value="AET4Gv20410900.3"/>
    <property type="gene ID" value="AET4Gv20410900"/>
</dbReference>
<dbReference type="Proteomes" id="UP000015105">
    <property type="component" value="Chromosome 4D"/>
</dbReference>
<dbReference type="EnsemblPlants" id="AET4Gv20410900.9">
    <property type="protein sequence ID" value="AET4Gv20410900.9"/>
    <property type="gene ID" value="AET4Gv20410900"/>
</dbReference>
<keyword evidence="2" id="KW-0325">Glycoprotein</keyword>
<keyword evidence="2" id="KW-0472">Membrane</keyword>
<feature type="transmembrane region" description="Helical" evidence="2">
    <location>
        <begin position="21"/>
        <end position="41"/>
    </location>
</feature>
<dbReference type="GO" id="GO:0005768">
    <property type="term" value="C:endosome"/>
    <property type="evidence" value="ECO:0007669"/>
    <property type="project" value="TreeGrafter"/>
</dbReference>
<dbReference type="GO" id="GO:0008757">
    <property type="term" value="F:S-adenosylmethionine-dependent methyltransferase activity"/>
    <property type="evidence" value="ECO:0007669"/>
    <property type="project" value="TreeGrafter"/>
</dbReference>
<keyword evidence="4" id="KW-1185">Reference proteome</keyword>
<comment type="subcellular location">
    <subcellularLocation>
        <location evidence="2">Membrane</location>
        <topology evidence="2">Single-pass type II membrane protein</topology>
    </subcellularLocation>
</comment>
<keyword evidence="2" id="KW-1133">Transmembrane helix</keyword>
<dbReference type="PANTHER" id="PTHR10108:SF763">
    <property type="entry name" value="PECTIN METHYLTRANSFERASE QUA3-RELATED"/>
    <property type="match status" value="1"/>
</dbReference>
<evidence type="ECO:0000256" key="1">
    <source>
        <dbReference type="ARBA" id="ARBA00022603"/>
    </source>
</evidence>
<evidence type="ECO:0000313" key="3">
    <source>
        <dbReference type="EnsemblPlants" id="AET4Gv20410900.9"/>
    </source>
</evidence>
<name>A0A453I1N6_AEGTS</name>
<protein>
    <recommendedName>
        <fullName evidence="2">Methyltransferase</fullName>
        <ecNumber evidence="2">2.1.1.-</ecNumber>
    </recommendedName>
</protein>
<accession>A0A453I1N6</accession>
<comment type="similarity">
    <text evidence="2">Belongs to the methyltransferase superfamily.</text>
</comment>
<reference evidence="4" key="1">
    <citation type="journal article" date="2014" name="Science">
        <title>Ancient hybridizations among the ancestral genomes of bread wheat.</title>
        <authorList>
            <consortium name="International Wheat Genome Sequencing Consortium,"/>
            <person name="Marcussen T."/>
            <person name="Sandve S.R."/>
            <person name="Heier L."/>
            <person name="Spannagl M."/>
            <person name="Pfeifer M."/>
            <person name="Jakobsen K.S."/>
            <person name="Wulff B.B."/>
            <person name="Steuernagel B."/>
            <person name="Mayer K.F."/>
            <person name="Olsen O.A."/>
        </authorList>
    </citation>
    <scope>NUCLEOTIDE SEQUENCE [LARGE SCALE GENOMIC DNA]</scope>
    <source>
        <strain evidence="4">cv. AL8/78</strain>
    </source>
</reference>
<dbReference type="EnsemblPlants" id="AET4Gv20410900.4">
    <property type="protein sequence ID" value="AET4Gv20410900.4"/>
    <property type="gene ID" value="AET4Gv20410900"/>
</dbReference>
<dbReference type="GO" id="GO:0032259">
    <property type="term" value="P:methylation"/>
    <property type="evidence" value="ECO:0007669"/>
    <property type="project" value="UniProtKB-KW"/>
</dbReference>
<keyword evidence="1 2" id="KW-0489">Methyltransferase</keyword>
<reference evidence="4" key="2">
    <citation type="journal article" date="2017" name="Nat. Plants">
        <title>The Aegilops tauschii genome reveals multiple impacts of transposons.</title>
        <authorList>
            <person name="Zhao G."/>
            <person name="Zou C."/>
            <person name="Li K."/>
            <person name="Wang K."/>
            <person name="Li T."/>
            <person name="Gao L."/>
            <person name="Zhang X."/>
            <person name="Wang H."/>
            <person name="Yang Z."/>
            <person name="Liu X."/>
            <person name="Jiang W."/>
            <person name="Mao L."/>
            <person name="Kong X."/>
            <person name="Jiao Y."/>
            <person name="Jia J."/>
        </authorList>
    </citation>
    <scope>NUCLEOTIDE SEQUENCE [LARGE SCALE GENOMIC DNA]</scope>
    <source>
        <strain evidence="4">cv. AL8/78</strain>
    </source>
</reference>
<organism evidence="3 4">
    <name type="scientific">Aegilops tauschii subsp. strangulata</name>
    <name type="common">Goatgrass</name>
    <dbReference type="NCBI Taxonomy" id="200361"/>
    <lineage>
        <taxon>Eukaryota</taxon>
        <taxon>Viridiplantae</taxon>
        <taxon>Streptophyta</taxon>
        <taxon>Embryophyta</taxon>
        <taxon>Tracheophyta</taxon>
        <taxon>Spermatophyta</taxon>
        <taxon>Magnoliopsida</taxon>
        <taxon>Liliopsida</taxon>
        <taxon>Poales</taxon>
        <taxon>Poaceae</taxon>
        <taxon>BOP clade</taxon>
        <taxon>Pooideae</taxon>
        <taxon>Triticodae</taxon>
        <taxon>Triticeae</taxon>
        <taxon>Triticinae</taxon>
        <taxon>Aegilops</taxon>
    </lineage>
</organism>
<dbReference type="Gramene" id="AET4Gv20410900.11">
    <property type="protein sequence ID" value="AET4Gv20410900.11"/>
    <property type="gene ID" value="AET4Gv20410900"/>
</dbReference>
<keyword evidence="2" id="KW-0808">Transferase</keyword>
<keyword evidence="2" id="KW-0735">Signal-anchor</keyword>
<dbReference type="AlphaFoldDB" id="A0A453I1N6"/>
<dbReference type="EnsemblPlants" id="AET4Gv20410900.11">
    <property type="protein sequence ID" value="AET4Gv20410900.11"/>
    <property type="gene ID" value="AET4Gv20410900"/>
</dbReference>
<dbReference type="GO" id="GO:0005802">
    <property type="term" value="C:trans-Golgi network"/>
    <property type="evidence" value="ECO:0007669"/>
    <property type="project" value="TreeGrafter"/>
</dbReference>
<dbReference type="Pfam" id="PF03141">
    <property type="entry name" value="Methyltransf_29"/>
    <property type="match status" value="1"/>
</dbReference>
<dbReference type="GO" id="GO:0016020">
    <property type="term" value="C:membrane"/>
    <property type="evidence" value="ECO:0007669"/>
    <property type="project" value="UniProtKB-SubCell"/>
</dbReference>
<evidence type="ECO:0000256" key="2">
    <source>
        <dbReference type="RuleBase" id="RU366043"/>
    </source>
</evidence>
<evidence type="ECO:0000313" key="4">
    <source>
        <dbReference type="Proteomes" id="UP000015105"/>
    </source>
</evidence>
<dbReference type="InterPro" id="IPR004159">
    <property type="entry name" value="Put_SAM_MeTrfase"/>
</dbReference>
<reference evidence="3" key="3">
    <citation type="journal article" date="2017" name="Nature">
        <title>Genome sequence of the progenitor of the wheat D genome Aegilops tauschii.</title>
        <authorList>
            <person name="Luo M.C."/>
            <person name="Gu Y.Q."/>
            <person name="Puiu D."/>
            <person name="Wang H."/>
            <person name="Twardziok S.O."/>
            <person name="Deal K.R."/>
            <person name="Huo N."/>
            <person name="Zhu T."/>
            <person name="Wang L."/>
            <person name="Wang Y."/>
            <person name="McGuire P.E."/>
            <person name="Liu S."/>
            <person name="Long H."/>
            <person name="Ramasamy R.K."/>
            <person name="Rodriguez J.C."/>
            <person name="Van S.L."/>
            <person name="Yuan L."/>
            <person name="Wang Z."/>
            <person name="Xia Z."/>
            <person name="Xiao L."/>
            <person name="Anderson O.D."/>
            <person name="Ouyang S."/>
            <person name="Liang Y."/>
            <person name="Zimin A.V."/>
            <person name="Pertea G."/>
            <person name="Qi P."/>
            <person name="Bennetzen J.L."/>
            <person name="Dai X."/>
            <person name="Dawson M.W."/>
            <person name="Muller H.G."/>
            <person name="Kugler K."/>
            <person name="Rivarola-Duarte L."/>
            <person name="Spannagl M."/>
            <person name="Mayer K.F.X."/>
            <person name="Lu F.H."/>
            <person name="Bevan M.W."/>
            <person name="Leroy P."/>
            <person name="Li P."/>
            <person name="You F.M."/>
            <person name="Sun Q."/>
            <person name="Liu Z."/>
            <person name="Lyons E."/>
            <person name="Wicker T."/>
            <person name="Salzberg S.L."/>
            <person name="Devos K.M."/>
            <person name="Dvorak J."/>
        </authorList>
    </citation>
    <scope>NUCLEOTIDE SEQUENCE [LARGE SCALE GENOMIC DNA]</scope>
    <source>
        <strain evidence="3">cv. AL8/78</strain>
    </source>
</reference>
<dbReference type="Gramene" id="AET4Gv20410900.3">
    <property type="protein sequence ID" value="AET4Gv20410900.3"/>
    <property type="gene ID" value="AET4Gv20410900"/>
</dbReference>
<proteinExistence type="inferred from homology"/>